<dbReference type="RefSeq" id="WP_212922074.1">
    <property type="nucleotide sequence ID" value="NZ_BORP01000008.1"/>
</dbReference>
<dbReference type="InterPro" id="IPR013324">
    <property type="entry name" value="RNA_pol_sigma_r3/r4-like"/>
</dbReference>
<keyword evidence="4" id="KW-1185">Reference proteome</keyword>
<accession>A0A920C8V0</accession>
<comment type="caution">
    <text evidence="3">The sequence shown here is derived from an EMBL/GenBank/DDBJ whole genome shotgun (WGS) entry which is preliminary data.</text>
</comment>
<dbReference type="Proteomes" id="UP000676917">
    <property type="component" value="Unassembled WGS sequence"/>
</dbReference>
<evidence type="ECO:0000256" key="2">
    <source>
        <dbReference type="SAM" id="Phobius"/>
    </source>
</evidence>
<organism evidence="3 4">
    <name type="scientific">Ornithinibacillus bavariensis</name>
    <dbReference type="NCBI Taxonomy" id="545502"/>
    <lineage>
        <taxon>Bacteria</taxon>
        <taxon>Bacillati</taxon>
        <taxon>Bacillota</taxon>
        <taxon>Bacilli</taxon>
        <taxon>Bacillales</taxon>
        <taxon>Bacillaceae</taxon>
        <taxon>Ornithinibacillus</taxon>
    </lineage>
</organism>
<keyword evidence="2" id="KW-1133">Transmembrane helix</keyword>
<proteinExistence type="predicted"/>
<keyword evidence="2" id="KW-0812">Transmembrane</keyword>
<gene>
    <name evidence="3" type="ORF">J43TS3_32250</name>
</gene>
<protein>
    <submittedName>
        <fullName evidence="3">Uncharacterized protein</fullName>
    </submittedName>
</protein>
<feature type="coiled-coil region" evidence="1">
    <location>
        <begin position="235"/>
        <end position="262"/>
    </location>
</feature>
<keyword evidence="1" id="KW-0175">Coiled coil</keyword>
<dbReference type="SUPFAM" id="SSF88659">
    <property type="entry name" value="Sigma3 and sigma4 domains of RNA polymerase sigma factors"/>
    <property type="match status" value="1"/>
</dbReference>
<evidence type="ECO:0000256" key="1">
    <source>
        <dbReference type="SAM" id="Coils"/>
    </source>
</evidence>
<name>A0A920C8V0_9BACI</name>
<sequence>MYNAYHVNKEDTVLDFHKFVERYKPEVERLSFQFGIETNHIEEVVQEVFYNLYYVFTEIDGDPEWLSVYQTAYKTIKAYLKKEQKPETSFVIHDQQLGYFFEKKPHHVLHVVLQDLNINLKAPLIFYFFHNLSMDEIAQLLKMNTKSINVKIDRGKRIIRKMCGKVKEWNSVALENELEKSLYEMKYVYDVIPEFCNTHGIIQYIELRKNRNSWKKRLPTIIAVVGLLFFFSIAIFYLQEEKKELAREKERTLQEMRSNEHTEIETVEESVNPEILAYLEEKKKKLALEIGLADINQFPTVSYISNYIEDMKQYPEVYGSLDEVKELIDYFLIPPSKWTRDLDASKENSDKSLVQLLNSYNMYKFEFQEYLSQHLTKHQIMIDDYDAIVLAQEDLEGYKGPKEIKQLIKIIREQGFYLTHDTEILTVQIDYQYLKEKASEAGFHKGYIEYIRFSENVKDFYTDGDWKNIDTDLLALEGLIIKYGEIYSNEFRKLLAQEISSYLSIYLTGGNEPKPLMEEKEEFYQFLHNNPNSIFYGAVEEAVKDWEANEWQYTSQDYPNYNRIEVMLDPRFQNVGYSDIYDLNKWPFIDNTTEVYKEYASSFDRAVLQGLSPIELTSLYIFSYQKKDKSVFTSINSEYTIKDSEKMDWWDIKDKSNLVAVQYPTKESATIYFLGWHEDIQIIATMDMVKVNGVWKISGIE</sequence>
<reference evidence="3" key="1">
    <citation type="submission" date="2021-03" db="EMBL/GenBank/DDBJ databases">
        <title>Antimicrobial resistance genes in bacteria isolated from Japanese honey, and their potential for conferring macrolide and lincosamide resistance in the American foulbrood pathogen Paenibacillus larvae.</title>
        <authorList>
            <person name="Okamoto M."/>
            <person name="Kumagai M."/>
            <person name="Kanamori H."/>
            <person name="Takamatsu D."/>
        </authorList>
    </citation>
    <scope>NUCLEOTIDE SEQUENCE</scope>
    <source>
        <strain evidence="3">J43TS3</strain>
    </source>
</reference>
<feature type="transmembrane region" description="Helical" evidence="2">
    <location>
        <begin position="218"/>
        <end position="238"/>
    </location>
</feature>
<dbReference type="AlphaFoldDB" id="A0A920C8V0"/>
<keyword evidence="2" id="KW-0472">Membrane</keyword>
<evidence type="ECO:0000313" key="4">
    <source>
        <dbReference type="Proteomes" id="UP000676917"/>
    </source>
</evidence>
<dbReference type="EMBL" id="BORP01000008">
    <property type="protein sequence ID" value="GIO28614.1"/>
    <property type="molecule type" value="Genomic_DNA"/>
</dbReference>
<evidence type="ECO:0000313" key="3">
    <source>
        <dbReference type="EMBL" id="GIO28614.1"/>
    </source>
</evidence>